<reference evidence="4" key="1">
    <citation type="submission" date="2025-08" db="UniProtKB">
        <authorList>
            <consortium name="RefSeq"/>
        </authorList>
    </citation>
    <scope>IDENTIFICATION</scope>
    <source>
        <tissue evidence="4">Kidney</tissue>
    </source>
</reference>
<dbReference type="RefSeq" id="XP_023375895.1">
    <property type="nucleotide sequence ID" value="XM_023520127.1"/>
</dbReference>
<evidence type="ECO:0000256" key="2">
    <source>
        <dbReference type="SAM" id="Phobius"/>
    </source>
</evidence>
<dbReference type="AlphaFoldDB" id="A0A6P6BLE9"/>
<protein>
    <submittedName>
        <fullName evidence="4">Kalirin-like</fullName>
    </submittedName>
</protein>
<feature type="compositionally biased region" description="Acidic residues" evidence="1">
    <location>
        <begin position="36"/>
        <end position="46"/>
    </location>
</feature>
<keyword evidence="2" id="KW-0812">Transmembrane</keyword>
<dbReference type="Proteomes" id="UP000515202">
    <property type="component" value="Unplaced"/>
</dbReference>
<feature type="compositionally biased region" description="Basic and acidic residues" evidence="1">
    <location>
        <begin position="1"/>
        <end position="11"/>
    </location>
</feature>
<organism evidence="3 4">
    <name type="scientific">Pteropus vampyrus</name>
    <name type="common">Large flying fox</name>
    <dbReference type="NCBI Taxonomy" id="132908"/>
    <lineage>
        <taxon>Eukaryota</taxon>
        <taxon>Metazoa</taxon>
        <taxon>Chordata</taxon>
        <taxon>Craniata</taxon>
        <taxon>Vertebrata</taxon>
        <taxon>Euteleostomi</taxon>
        <taxon>Mammalia</taxon>
        <taxon>Eutheria</taxon>
        <taxon>Laurasiatheria</taxon>
        <taxon>Chiroptera</taxon>
        <taxon>Yinpterochiroptera</taxon>
        <taxon>Pteropodoidea</taxon>
        <taxon>Pteropodidae</taxon>
        <taxon>Pteropodinae</taxon>
        <taxon>Pteropus</taxon>
    </lineage>
</organism>
<keyword evidence="2" id="KW-0472">Membrane</keyword>
<keyword evidence="3" id="KW-1185">Reference proteome</keyword>
<feature type="region of interest" description="Disordered" evidence="1">
    <location>
        <begin position="1"/>
        <end position="47"/>
    </location>
</feature>
<proteinExistence type="predicted"/>
<feature type="transmembrane region" description="Helical" evidence="2">
    <location>
        <begin position="55"/>
        <end position="77"/>
    </location>
</feature>
<dbReference type="KEGG" id="pvp:111729136"/>
<keyword evidence="2" id="KW-1133">Transmembrane helix</keyword>
<accession>A0A6P6BLE9</accession>
<dbReference type="GeneID" id="111729136"/>
<evidence type="ECO:0000313" key="3">
    <source>
        <dbReference type="Proteomes" id="UP000515202"/>
    </source>
</evidence>
<evidence type="ECO:0000313" key="4">
    <source>
        <dbReference type="RefSeq" id="XP_023375895.1"/>
    </source>
</evidence>
<gene>
    <name evidence="4" type="primary">LOC111729136</name>
</gene>
<evidence type="ECO:0000256" key="1">
    <source>
        <dbReference type="SAM" id="MobiDB-lite"/>
    </source>
</evidence>
<sequence length="78" mass="8561">MRKRAEVENTGKNEATGPRKPKDILGNKVSVKETNSSEESECDDLDPNTSMEVEAAIVVLFPTVIVFFMCSVTATLLK</sequence>
<name>A0A6P6BLE9_PTEVA</name>